<evidence type="ECO:0000313" key="1">
    <source>
        <dbReference type="EMBL" id="SDR87306.1"/>
    </source>
</evidence>
<accession>A0A1H1MKQ1</accession>
<protein>
    <submittedName>
        <fullName evidence="1">Uncharacterized protein</fullName>
    </submittedName>
</protein>
<dbReference type="OrthoDB" id="5149225at2"/>
<gene>
    <name evidence="1" type="ORF">SAMN04489812_0175</name>
</gene>
<proteinExistence type="predicted"/>
<dbReference type="Proteomes" id="UP000199103">
    <property type="component" value="Chromosome I"/>
</dbReference>
<reference evidence="1 2" key="1">
    <citation type="submission" date="2016-10" db="EMBL/GenBank/DDBJ databases">
        <authorList>
            <person name="de Groot N.N."/>
        </authorList>
    </citation>
    <scope>NUCLEOTIDE SEQUENCE [LARGE SCALE GENOMIC DNA]</scope>
    <source>
        <strain evidence="1 2">DSM 21800</strain>
    </source>
</reference>
<dbReference type="InterPro" id="IPR046702">
    <property type="entry name" value="DUF6572"/>
</dbReference>
<dbReference type="EMBL" id="LT629772">
    <property type="protein sequence ID" value="SDR87306.1"/>
    <property type="molecule type" value="Genomic_DNA"/>
</dbReference>
<evidence type="ECO:0000313" key="2">
    <source>
        <dbReference type="Proteomes" id="UP000199103"/>
    </source>
</evidence>
<dbReference type="Pfam" id="PF20212">
    <property type="entry name" value="DUF6572"/>
    <property type="match status" value="1"/>
</dbReference>
<dbReference type="AlphaFoldDB" id="A0A1H1MKQ1"/>
<name>A0A1H1MKQ1_9ACTN</name>
<sequence length="109" mass="11760">MRGLDAPGMVDLVGEEQTGEISLIISHDKAWTDEPVELERLATKINNYASFALDGGLLNQFPESAGRPLRILVDCVTAPTPEVSALLHRAEAQLATYSLGLAVNYPLRG</sequence>
<organism evidence="1 2">
    <name type="scientific">Microlunatus soli</name>
    <dbReference type="NCBI Taxonomy" id="630515"/>
    <lineage>
        <taxon>Bacteria</taxon>
        <taxon>Bacillati</taxon>
        <taxon>Actinomycetota</taxon>
        <taxon>Actinomycetes</taxon>
        <taxon>Propionibacteriales</taxon>
        <taxon>Propionibacteriaceae</taxon>
        <taxon>Microlunatus</taxon>
    </lineage>
</organism>
<keyword evidence="2" id="KW-1185">Reference proteome</keyword>
<dbReference type="RefSeq" id="WP_157683122.1">
    <property type="nucleotide sequence ID" value="NZ_LT629772.1"/>
</dbReference>